<dbReference type="Gene3D" id="3.40.525.10">
    <property type="entry name" value="CRAL-TRIO lipid binding domain"/>
    <property type="match status" value="1"/>
</dbReference>
<name>A0A8X8XZ29_SALSN</name>
<evidence type="ECO:0000313" key="2">
    <source>
        <dbReference type="EMBL" id="KAG6423150.1"/>
    </source>
</evidence>
<dbReference type="InterPro" id="IPR001251">
    <property type="entry name" value="CRAL-TRIO_dom"/>
</dbReference>
<gene>
    <name evidence="2" type="ORF">SASPL_113538</name>
</gene>
<dbReference type="AlphaFoldDB" id="A0A8X8XZ29"/>
<dbReference type="SMART" id="SM00516">
    <property type="entry name" value="SEC14"/>
    <property type="match status" value="1"/>
</dbReference>
<evidence type="ECO:0000313" key="3">
    <source>
        <dbReference type="Proteomes" id="UP000298416"/>
    </source>
</evidence>
<sequence>MGFGREDNHTAVQSVLQLLNKQSPLSLKQEKFCNTACVERFLKAKGKSVKKAAKHLRNCLSWRDSFATDHLMADEFSHELAEGMAYVAGHDHELRPVMIFRIRQDYQKFHSQKLFNRLLVFTLEVAIQTMAKNVEQFVILFDAGFFKSAGGFMNMLVGSLKIIADYYPRRLHKAFVIDPPSLFSYFWKGVRAFVELSGITITVSTAEWEESLGFDASPPPSRRLGSSSSRFSFTVSHHLDARKPWYLSLSSESKSSAGRRISHLNARSLSFASTPAISPGSLSFASTPMLSSLFLRRGRAERSSESFAPFVRFYRRPYCEIIYRSKIIRRSQQVSHSQRCSLQI</sequence>
<dbReference type="EMBL" id="PNBA02000005">
    <property type="protein sequence ID" value="KAG6423150.1"/>
    <property type="molecule type" value="Genomic_DNA"/>
</dbReference>
<reference evidence="2" key="1">
    <citation type="submission" date="2018-01" db="EMBL/GenBank/DDBJ databases">
        <authorList>
            <person name="Mao J.F."/>
        </authorList>
    </citation>
    <scope>NUCLEOTIDE SEQUENCE</scope>
    <source>
        <strain evidence="2">Huo1</strain>
        <tissue evidence="2">Leaf</tissue>
    </source>
</reference>
<feature type="domain" description="CRAL-TRIO" evidence="1">
    <location>
        <begin position="87"/>
        <end position="195"/>
    </location>
</feature>
<keyword evidence="3" id="KW-1185">Reference proteome</keyword>
<protein>
    <recommendedName>
        <fullName evidence="1">CRAL-TRIO domain-containing protein</fullName>
    </recommendedName>
</protein>
<reference evidence="2" key="2">
    <citation type="submission" date="2020-08" db="EMBL/GenBank/DDBJ databases">
        <title>Plant Genome Project.</title>
        <authorList>
            <person name="Zhang R.-G."/>
        </authorList>
    </citation>
    <scope>NUCLEOTIDE SEQUENCE</scope>
    <source>
        <strain evidence="2">Huo1</strain>
        <tissue evidence="2">Leaf</tissue>
    </source>
</reference>
<evidence type="ECO:0000259" key="1">
    <source>
        <dbReference type="PROSITE" id="PS50191"/>
    </source>
</evidence>
<dbReference type="SUPFAM" id="SSF46938">
    <property type="entry name" value="CRAL/TRIO N-terminal domain"/>
    <property type="match status" value="1"/>
</dbReference>
<dbReference type="Proteomes" id="UP000298416">
    <property type="component" value="Unassembled WGS sequence"/>
</dbReference>
<dbReference type="PANTHER" id="PTHR47104:SF1">
    <property type="entry name" value="SEC14P-LIKE PHOSPHATIDYLINOSITOL TRANSFER FAMILY PROTEIN"/>
    <property type="match status" value="1"/>
</dbReference>
<dbReference type="CDD" id="cd00170">
    <property type="entry name" value="SEC14"/>
    <property type="match status" value="1"/>
</dbReference>
<proteinExistence type="predicted"/>
<dbReference type="SUPFAM" id="SSF52087">
    <property type="entry name" value="CRAL/TRIO domain"/>
    <property type="match status" value="1"/>
</dbReference>
<comment type="caution">
    <text evidence="2">The sequence shown here is derived from an EMBL/GenBank/DDBJ whole genome shotgun (WGS) entry which is preliminary data.</text>
</comment>
<dbReference type="PROSITE" id="PS50191">
    <property type="entry name" value="CRAL_TRIO"/>
    <property type="match status" value="1"/>
</dbReference>
<dbReference type="OrthoDB" id="75724at2759"/>
<dbReference type="InterPro" id="IPR036273">
    <property type="entry name" value="CRAL/TRIO_N_dom_sf"/>
</dbReference>
<accession>A0A8X8XZ29</accession>
<organism evidence="2">
    <name type="scientific">Salvia splendens</name>
    <name type="common">Scarlet sage</name>
    <dbReference type="NCBI Taxonomy" id="180675"/>
    <lineage>
        <taxon>Eukaryota</taxon>
        <taxon>Viridiplantae</taxon>
        <taxon>Streptophyta</taxon>
        <taxon>Embryophyta</taxon>
        <taxon>Tracheophyta</taxon>
        <taxon>Spermatophyta</taxon>
        <taxon>Magnoliopsida</taxon>
        <taxon>eudicotyledons</taxon>
        <taxon>Gunneridae</taxon>
        <taxon>Pentapetalae</taxon>
        <taxon>asterids</taxon>
        <taxon>lamiids</taxon>
        <taxon>Lamiales</taxon>
        <taxon>Lamiaceae</taxon>
        <taxon>Nepetoideae</taxon>
        <taxon>Mentheae</taxon>
        <taxon>Salviinae</taxon>
        <taxon>Salvia</taxon>
        <taxon>Salvia subgen. Calosphace</taxon>
        <taxon>core Calosphace</taxon>
    </lineage>
</organism>
<dbReference type="InterPro" id="IPR036865">
    <property type="entry name" value="CRAL-TRIO_dom_sf"/>
</dbReference>
<dbReference type="Pfam" id="PF00650">
    <property type="entry name" value="CRAL_TRIO"/>
    <property type="match status" value="1"/>
</dbReference>
<dbReference type="PANTHER" id="PTHR47104">
    <property type="entry name" value="SEC14P-LIKE PHOSPHATIDYLINOSITOL TRANSFER FAMILY PROTEIN"/>
    <property type="match status" value="1"/>
</dbReference>